<dbReference type="GO" id="GO:0003755">
    <property type="term" value="F:peptidyl-prolyl cis-trans isomerase activity"/>
    <property type="evidence" value="ECO:0007669"/>
    <property type="project" value="UniProtKB-EC"/>
</dbReference>
<feature type="domain" description="PPIase cyclophilin-type" evidence="5">
    <location>
        <begin position="40"/>
        <end position="248"/>
    </location>
</feature>
<sequence>MIRPLVAAVAVLSSLVAVGAAQAAPKIAPPKAADWRTPAAQDVVVIDTNKGRVILELIPEVAPGHVARFQELTREGVYDARTFFRVIDRFMAQTGDPDDTGEGGTKKPNLKAEFTFRRDAATPFVAAAAPAGTEVGLLKSLPVVSQAWSWAEVTSDKKVSAWGTYCPGVVGEARDEAVDSANSQFFLMRQPYPSLDKRYTAFGRVLVGLDVVRAIKTGEPVEKPQDRMIKVRLLADIPPAERPTVRVVDPASPWFKAEIARKRAARGADFSVCDLDLAVDVR</sequence>
<dbReference type="CDD" id="cd00317">
    <property type="entry name" value="cyclophilin"/>
    <property type="match status" value="1"/>
</dbReference>
<dbReference type="InterPro" id="IPR029000">
    <property type="entry name" value="Cyclophilin-like_dom_sf"/>
</dbReference>
<name>A0ABU1MT23_9CAUL</name>
<evidence type="ECO:0000256" key="1">
    <source>
        <dbReference type="ARBA" id="ARBA00013194"/>
    </source>
</evidence>
<gene>
    <name evidence="6" type="ORF">J2800_000047</name>
</gene>
<dbReference type="InterPro" id="IPR002130">
    <property type="entry name" value="Cyclophilin-type_PPIase_dom"/>
</dbReference>
<evidence type="ECO:0000256" key="4">
    <source>
        <dbReference type="SAM" id="SignalP"/>
    </source>
</evidence>
<keyword evidence="4" id="KW-0732">Signal</keyword>
<dbReference type="Pfam" id="PF00160">
    <property type="entry name" value="Pro_isomerase"/>
    <property type="match status" value="1"/>
</dbReference>
<reference evidence="6 7" key="1">
    <citation type="submission" date="2023-07" db="EMBL/GenBank/DDBJ databases">
        <title>Sorghum-associated microbial communities from plants grown in Nebraska, USA.</title>
        <authorList>
            <person name="Schachtman D."/>
        </authorList>
    </citation>
    <scope>NUCLEOTIDE SEQUENCE [LARGE SCALE GENOMIC DNA]</scope>
    <source>
        <strain evidence="6 7">DS2154</strain>
    </source>
</reference>
<dbReference type="PANTHER" id="PTHR45625">
    <property type="entry name" value="PEPTIDYL-PROLYL CIS-TRANS ISOMERASE-RELATED"/>
    <property type="match status" value="1"/>
</dbReference>
<evidence type="ECO:0000256" key="3">
    <source>
        <dbReference type="ARBA" id="ARBA00023235"/>
    </source>
</evidence>
<proteinExistence type="predicted"/>
<dbReference type="EMBL" id="JAVDRL010000001">
    <property type="protein sequence ID" value="MDR6529332.1"/>
    <property type="molecule type" value="Genomic_DNA"/>
</dbReference>
<feature type="signal peptide" evidence="4">
    <location>
        <begin position="1"/>
        <end position="23"/>
    </location>
</feature>
<protein>
    <recommendedName>
        <fullName evidence="1">peptidylprolyl isomerase</fullName>
        <ecNumber evidence="1">5.2.1.8</ecNumber>
    </recommendedName>
</protein>
<dbReference type="PANTHER" id="PTHR45625:SF4">
    <property type="entry name" value="PEPTIDYLPROLYL ISOMERASE DOMAIN AND WD REPEAT-CONTAINING PROTEIN 1"/>
    <property type="match status" value="1"/>
</dbReference>
<accession>A0ABU1MT23</accession>
<keyword evidence="7" id="KW-1185">Reference proteome</keyword>
<evidence type="ECO:0000313" key="6">
    <source>
        <dbReference type="EMBL" id="MDR6529332.1"/>
    </source>
</evidence>
<keyword evidence="3 6" id="KW-0413">Isomerase</keyword>
<dbReference type="InterPro" id="IPR044666">
    <property type="entry name" value="Cyclophilin_A-like"/>
</dbReference>
<feature type="chain" id="PRO_5046706933" description="peptidylprolyl isomerase" evidence="4">
    <location>
        <begin position="24"/>
        <end position="282"/>
    </location>
</feature>
<organism evidence="6 7">
    <name type="scientific">Caulobacter rhizosphaerae</name>
    <dbReference type="NCBI Taxonomy" id="2010972"/>
    <lineage>
        <taxon>Bacteria</taxon>
        <taxon>Pseudomonadati</taxon>
        <taxon>Pseudomonadota</taxon>
        <taxon>Alphaproteobacteria</taxon>
        <taxon>Caulobacterales</taxon>
        <taxon>Caulobacteraceae</taxon>
        <taxon>Caulobacter</taxon>
    </lineage>
</organism>
<comment type="caution">
    <text evidence="6">The sequence shown here is derived from an EMBL/GenBank/DDBJ whole genome shotgun (WGS) entry which is preliminary data.</text>
</comment>
<dbReference type="EC" id="5.2.1.8" evidence="1"/>
<evidence type="ECO:0000313" key="7">
    <source>
        <dbReference type="Proteomes" id="UP001262754"/>
    </source>
</evidence>
<evidence type="ECO:0000259" key="5">
    <source>
        <dbReference type="PROSITE" id="PS50072"/>
    </source>
</evidence>
<dbReference type="Proteomes" id="UP001262754">
    <property type="component" value="Unassembled WGS sequence"/>
</dbReference>
<dbReference type="RefSeq" id="WP_310028051.1">
    <property type="nucleotide sequence ID" value="NZ_JAVDRL010000001.1"/>
</dbReference>
<dbReference type="Gene3D" id="2.40.100.10">
    <property type="entry name" value="Cyclophilin-like"/>
    <property type="match status" value="1"/>
</dbReference>
<evidence type="ECO:0000256" key="2">
    <source>
        <dbReference type="ARBA" id="ARBA00023110"/>
    </source>
</evidence>
<dbReference type="SUPFAM" id="SSF50891">
    <property type="entry name" value="Cyclophilin-like"/>
    <property type="match status" value="1"/>
</dbReference>
<dbReference type="PROSITE" id="PS50072">
    <property type="entry name" value="CSA_PPIASE_2"/>
    <property type="match status" value="1"/>
</dbReference>
<keyword evidence="2" id="KW-0697">Rotamase</keyword>